<gene>
    <name evidence="1" type="ORF">C3L24_05615</name>
</gene>
<dbReference type="Proteomes" id="UP000250928">
    <property type="component" value="Unassembled WGS sequence"/>
</dbReference>
<protein>
    <submittedName>
        <fullName evidence="1">Uncharacterized protein</fullName>
    </submittedName>
</protein>
<dbReference type="AlphaFoldDB" id="A0A657Q344"/>
<reference evidence="1 2" key="1">
    <citation type="submission" date="2018-01" db="EMBL/GenBank/DDBJ databases">
        <title>Novel co-symbiosis in the lucinid bivalve Phacoides pectinatus.</title>
        <authorList>
            <person name="Lim S.J."/>
            <person name="Davis B.G."/>
            <person name="Gill D.E."/>
            <person name="Engel A.S."/>
            <person name="Anderson L.C."/>
            <person name="Campbell B.J."/>
        </authorList>
    </citation>
    <scope>NUCLEOTIDE SEQUENCE [LARGE SCALE GENOMIC DNA]</scope>
    <source>
        <strain evidence="1">N3_P5</strain>
    </source>
</reference>
<sequence length="184" mass="21716">MALRIKSQWHKEEAERSLEEIGGAIAFNAWRIALDKAIHLHGERFIYQDDRQRLDVIAEYLIFQAQVAERQVRGMLDDEQRRTLVTAAVLKMAEHLQDNAREILGEGDERGRFVERFNQRGAEYAELNFTDEGPSYPFYRHLGYEIQQVMGSDQENRWVIDQVMDLDGPEVFRQMQRIVRNLFM</sequence>
<name>A0A657Q344_9GAMM</name>
<accession>A0A657Q344</accession>
<comment type="caution">
    <text evidence="1">The sequence shown here is derived from an EMBL/GenBank/DDBJ whole genome shotgun (WGS) entry which is preliminary data.</text>
</comment>
<evidence type="ECO:0000313" key="1">
    <source>
        <dbReference type="EMBL" id="PUE02759.1"/>
    </source>
</evidence>
<evidence type="ECO:0000313" key="2">
    <source>
        <dbReference type="Proteomes" id="UP000250928"/>
    </source>
</evidence>
<organism evidence="1 2">
    <name type="scientific">Candidatus Sedimenticola endophacoides</name>
    <dbReference type="NCBI Taxonomy" id="2548426"/>
    <lineage>
        <taxon>Bacteria</taxon>
        <taxon>Pseudomonadati</taxon>
        <taxon>Pseudomonadota</taxon>
        <taxon>Gammaproteobacteria</taxon>
        <taxon>Chromatiales</taxon>
        <taxon>Sedimenticolaceae</taxon>
        <taxon>Sedimenticola</taxon>
    </lineage>
</organism>
<dbReference type="EMBL" id="PQCO01000174">
    <property type="protein sequence ID" value="PUE02759.1"/>
    <property type="molecule type" value="Genomic_DNA"/>
</dbReference>
<proteinExistence type="predicted"/>